<reference evidence="2 3" key="1">
    <citation type="submission" date="2021-06" db="EMBL/GenBank/DDBJ databases">
        <title>Complete genome sequence of the secondary alcohol utilizing methanogen Methanospirillum hungatei strain GP1.</title>
        <authorList>
            <person name="Day L.A."/>
            <person name="Costa K.C."/>
        </authorList>
    </citation>
    <scope>NUCLEOTIDE SEQUENCE [LARGE SCALE GENOMIC DNA]</scope>
    <source>
        <strain evidence="2 3">GP1</strain>
    </source>
</reference>
<evidence type="ECO:0000313" key="2">
    <source>
        <dbReference type="EMBL" id="QXO95110.1"/>
    </source>
</evidence>
<dbReference type="EMBL" id="CP077107">
    <property type="protein sequence ID" value="QXO95110.1"/>
    <property type="molecule type" value="Genomic_DNA"/>
</dbReference>
<evidence type="ECO:0000256" key="1">
    <source>
        <dbReference type="SAM" id="Phobius"/>
    </source>
</evidence>
<evidence type="ECO:0000313" key="3">
    <source>
        <dbReference type="Proteomes" id="UP000694228"/>
    </source>
</evidence>
<organism evidence="2 3">
    <name type="scientific">Methanospirillum hungatei</name>
    <dbReference type="NCBI Taxonomy" id="2203"/>
    <lineage>
        <taxon>Archaea</taxon>
        <taxon>Methanobacteriati</taxon>
        <taxon>Methanobacteriota</taxon>
        <taxon>Stenosarchaea group</taxon>
        <taxon>Methanomicrobia</taxon>
        <taxon>Methanomicrobiales</taxon>
        <taxon>Methanospirillaceae</taxon>
        <taxon>Methanospirillum</taxon>
    </lineage>
</organism>
<dbReference type="Proteomes" id="UP000694228">
    <property type="component" value="Chromosome"/>
</dbReference>
<dbReference type="AlphaFoldDB" id="A0A8F5ZF49"/>
<accession>A0A8F5ZF49</accession>
<keyword evidence="1" id="KW-0472">Membrane</keyword>
<gene>
    <name evidence="2" type="ORF">KSK55_01470</name>
</gene>
<protein>
    <submittedName>
        <fullName evidence="2">Uncharacterized protein</fullName>
    </submittedName>
</protein>
<name>A0A8F5ZF49_METHU</name>
<sequence length="188" mass="21490">MTSDDYSLLIGIITLVISALSLVVLIVYTIITNRLVDETAKMRELQTDPSVSMYLAPDDIHYSLKNLVIINYGLGAAYDIKFAFNPDFVYHSEKKISELPLFNKGISYLGPNQKIVFRLVWRPVKNDTPSIPLFNVDVKYYNSSQKEKFESFIIDTAAEFDLLHPSENPLVKINKNLEEIVKAIERKK</sequence>
<keyword evidence="1" id="KW-0812">Transmembrane</keyword>
<feature type="transmembrane region" description="Helical" evidence="1">
    <location>
        <begin position="6"/>
        <end position="31"/>
    </location>
</feature>
<proteinExistence type="predicted"/>
<keyword evidence="1" id="KW-1133">Transmembrane helix</keyword>